<dbReference type="GO" id="GO:0008270">
    <property type="term" value="F:zinc ion binding"/>
    <property type="evidence" value="ECO:0007669"/>
    <property type="project" value="TreeGrafter"/>
</dbReference>
<evidence type="ECO:0000313" key="7">
    <source>
        <dbReference type="Proteomes" id="UP000183809"/>
    </source>
</evidence>
<feature type="region of interest" description="Disordered" evidence="4">
    <location>
        <begin position="1717"/>
        <end position="1785"/>
    </location>
</feature>
<feature type="region of interest" description="Disordered" evidence="4">
    <location>
        <begin position="1320"/>
        <end position="1615"/>
    </location>
</feature>
<organism evidence="6 7">
    <name type="scientific">Diplodia corticola</name>
    <dbReference type="NCBI Taxonomy" id="236234"/>
    <lineage>
        <taxon>Eukaryota</taxon>
        <taxon>Fungi</taxon>
        <taxon>Dikarya</taxon>
        <taxon>Ascomycota</taxon>
        <taxon>Pezizomycotina</taxon>
        <taxon>Dothideomycetes</taxon>
        <taxon>Dothideomycetes incertae sedis</taxon>
        <taxon>Botryosphaeriales</taxon>
        <taxon>Botryosphaeriaceae</taxon>
        <taxon>Diplodia</taxon>
    </lineage>
</organism>
<dbReference type="SUPFAM" id="SSF53187">
    <property type="entry name" value="Zn-dependent exopeptidases"/>
    <property type="match status" value="1"/>
</dbReference>
<name>A0A1J9RAR0_9PEZI</name>
<keyword evidence="1" id="KW-0808">Transferase</keyword>
<feature type="compositionally biased region" description="Basic and acidic residues" evidence="4">
    <location>
        <begin position="399"/>
        <end position="409"/>
    </location>
</feature>
<keyword evidence="3" id="KW-0645">Protease</keyword>
<feature type="compositionally biased region" description="Gly residues" evidence="4">
    <location>
        <begin position="1474"/>
        <end position="1483"/>
    </location>
</feature>
<keyword evidence="2" id="KW-0012">Acyltransferase</keyword>
<dbReference type="GO" id="GO:0008233">
    <property type="term" value="F:peptidase activity"/>
    <property type="evidence" value="ECO:0007669"/>
    <property type="project" value="UniProtKB-KW"/>
</dbReference>
<feature type="compositionally biased region" description="Acidic residues" evidence="4">
    <location>
        <begin position="1529"/>
        <end position="1557"/>
    </location>
</feature>
<feature type="region of interest" description="Disordered" evidence="4">
    <location>
        <begin position="387"/>
        <end position="409"/>
    </location>
</feature>
<evidence type="ECO:0000256" key="2">
    <source>
        <dbReference type="ARBA" id="ARBA00023315"/>
    </source>
</evidence>
<feature type="region of interest" description="Disordered" evidence="4">
    <location>
        <begin position="793"/>
        <end position="812"/>
    </location>
</feature>
<sequence length="1785" mass="196151">MKLVSRALLLLAAGLAPQLSHAYSALSDDTLAALPAAPQDFDIHNGALLAPILIPRVPGTPGNAKVRQHFVDFFAQTLPGWRLELHNSTSTTPTSNGEEITFVNVIATRDPPWARPGDVGRLALVAHYDSKLTPHGFIGATDSAAPCAMLMHAARSIDEALTKKWDKMEAEGVGEGGLEEERGVQIILLDGEEAFLSWTDTDSLYGARALAETWEATYHPGVSTFQTAISSIQLFVLLDLLGAKKPRIPSYFQTTHWAYQAMAKLEKRLRGLGEFKSSPNHPSKRTGAKKVDEPTFFPDADKDVSASMGGMVSDDHLPFMLRGVEILHMIPTPFPRVWHEMDDDGEHLDLDTVYDWAKLVTAFACEWMELEGFLDTAPASNIGVHTDEEQNGAKRKRAVEKDELQSEYHHVASSPPLWGIAGQSPRARRASMFDSPTDSKPYLRTRCLELFERHPSVPDRERFATVDFPIEWDAERVFILYPDGKGGPVKLPLTPNVKRPSSEMVAKIEKGEAPGFFAGCRVIPTVDISHEWGIEGGITLYDPQDPPDAGIEYVYRTDHLREESETRREVLAEPKSNLFFIALRGDHLPTYHFWQDVEKDGDPRTAGEVDFASYMDECASRRASQQLEAGKIRIAGELHRAHDHVDDEDEEYGSLDSDSGYLYDSSAESNEHSSDEDYVPDDDLAEDNHPEDDVIDDDFLEDDFLEGDIPKFGVPEADIPEANIPEDDDFPQDYVPWRRLGPASTYYKCPPHLTEYPDAAVARLIDDFEDNLRVNGLEATLKDLGYWHKSEDENTERHFGGGAAPTAPPKREWPQNRAVKTVAYHLALAASDGGLPLQPLAGNEPWTRDDGVGFWNEGSGYERPLGGSGGGGGGGRRRLSALSDLSTESSSLFIPSRYKAAASSGPLRESAGYGYGVVKQRGSVAQQATGPMNENLSSFHDADGDYTMVDPPPPAGSRRGSTQRRGFAEPLHRRCGGQSKVRFELPDCPACSGAGPDAVMIPAGDGLADGFPYLEIKLYDGRLDPDGTVTLPDASRPFRVWRWSGRAWGGAERARAQHRDFWRIADELVGDQLEGPEDEIELRVCAGAEGPDDDCIWVDRNVRPQDFDDIMDEWLEGVEGHDVYLIPVPKTAGSTTDGSGILHRARNGIPSSLTETLSGWFQGRPQAPVSSSVLSTTDNEGDDDPPFDPTDCVDCGIYITSPAEYAAHYVKHFRGRAPQDALLHPGVQRALRQMDFQHNCPTCGLDLAELSQEAFEAHIEAHGGDGWLQRARGRGTLFDGDGSPPGGSADEEGNEAAGIGGKVWKALSDAYNTGVGRAVSRPTTASAVPPPLPHTGRPSPLPTHGRRRSNKKLFPDSTRSSDGTNSFDESYTRQHHPHRRHRRHHPSHHPSSLQHPPPLTPRARRPRSHSTATFPTSKPSPPSPLSQPPPSSPSQHDPIPNADDAHARLDTTTAATPLHRQSTDSDAARSSPLPGGGPVGSRGAGEEERREAEGGEEEGRSVGRFWRWWVKGILGGEEEEGRRRKEGKEEEEGEGEVEEKDDEEGEKEDDDDDDEEGERMREWQLGVAEAPTPTPTKPLLLPRVRRGSYRRAAGEEQKAEKGGWKKEGSAGRRGRWRVSSLGGLAFKPGGVDVSQDEVDKELEKCVVMAIRSAMKRESKRKNADATYRPNKRTRFEDEIAEAIAEEYVAQPEKGKTSKQNGKAKASAGIKKTVEITISSEAAPEPAVATPKRNHVAGKLNVPTGDRAVRTAREKPRTVRSWTPSPEPLGDFSLTKGYALRPRRRA</sequence>
<comment type="caution">
    <text evidence="6">The sequence shown here is derived from an EMBL/GenBank/DDBJ whole genome shotgun (WGS) entry which is preliminary data.</text>
</comment>
<feature type="region of interest" description="Disordered" evidence="4">
    <location>
        <begin position="1272"/>
        <end position="1295"/>
    </location>
</feature>
<feature type="compositionally biased region" description="Basic and acidic residues" evidence="4">
    <location>
        <begin position="1746"/>
        <end position="1756"/>
    </location>
</feature>
<dbReference type="InterPro" id="IPR007484">
    <property type="entry name" value="Peptidase_M28"/>
</dbReference>
<evidence type="ECO:0000256" key="3">
    <source>
        <dbReference type="RuleBase" id="RU361240"/>
    </source>
</evidence>
<keyword evidence="3" id="KW-0732">Signal</keyword>
<dbReference type="OrthoDB" id="3907302at2759"/>
<feature type="compositionally biased region" description="Polar residues" evidence="4">
    <location>
        <begin position="1168"/>
        <end position="1178"/>
    </location>
</feature>
<reference evidence="6 7" key="1">
    <citation type="submission" date="2016-10" db="EMBL/GenBank/DDBJ databases">
        <title>Proteomics and genomics reveal pathogen-plant mechanisms compatible with a hemibiotrophic lifestyle of Diplodia corticola.</title>
        <authorList>
            <person name="Fernandes I."/>
            <person name="De Jonge R."/>
            <person name="Van De Peer Y."/>
            <person name="Devreese B."/>
            <person name="Alves A."/>
            <person name="Esteves A.C."/>
        </authorList>
    </citation>
    <scope>NUCLEOTIDE SEQUENCE [LARGE SCALE GENOMIC DNA]</scope>
    <source>
        <strain evidence="6 7">CBS 112549</strain>
    </source>
</reference>
<feature type="compositionally biased region" description="Basic and acidic residues" evidence="4">
    <location>
        <begin position="1592"/>
        <end position="1610"/>
    </location>
</feature>
<keyword evidence="3" id="KW-0378">Hydrolase</keyword>
<feature type="chain" id="PRO_5011835013" description="Peptide hydrolase" evidence="3">
    <location>
        <begin position="23"/>
        <end position="1785"/>
    </location>
</feature>
<evidence type="ECO:0000313" key="6">
    <source>
        <dbReference type="EMBL" id="OJD29507.1"/>
    </source>
</evidence>
<dbReference type="PANTHER" id="PTHR12283:SF6">
    <property type="entry name" value="GLUTAMINYL-PEPTIDE CYCLOTRANSFERASE-RELATED"/>
    <property type="match status" value="1"/>
</dbReference>
<dbReference type="InterPro" id="IPR040234">
    <property type="entry name" value="QC/QCL"/>
</dbReference>
<keyword evidence="3" id="KW-0479">Metal-binding</keyword>
<feature type="compositionally biased region" description="Basic and acidic residues" evidence="4">
    <location>
        <begin position="1484"/>
        <end position="1501"/>
    </location>
</feature>
<dbReference type="GeneID" id="31019393"/>
<dbReference type="GO" id="GO:0006508">
    <property type="term" value="P:proteolysis"/>
    <property type="evidence" value="ECO:0007669"/>
    <property type="project" value="UniProtKB-KW"/>
</dbReference>
<evidence type="ECO:0000256" key="1">
    <source>
        <dbReference type="ARBA" id="ARBA00022679"/>
    </source>
</evidence>
<proteinExistence type="inferred from homology"/>
<dbReference type="EMBL" id="MNUE01000079">
    <property type="protein sequence ID" value="OJD29507.1"/>
    <property type="molecule type" value="Genomic_DNA"/>
</dbReference>
<gene>
    <name evidence="6" type="ORF">BKCO1_7900033</name>
</gene>
<feature type="domain" description="Peptidase M28" evidence="5">
    <location>
        <begin position="119"/>
        <end position="363"/>
    </location>
</feature>
<feature type="compositionally biased region" description="Basic residues" evidence="4">
    <location>
        <begin position="1373"/>
        <end position="1388"/>
    </location>
</feature>
<accession>A0A1J9RAR0</accession>
<feature type="region of interest" description="Disordered" evidence="4">
    <location>
        <begin position="857"/>
        <end position="879"/>
    </location>
</feature>
<feature type="signal peptide" evidence="3">
    <location>
        <begin position="1"/>
        <end position="22"/>
    </location>
</feature>
<feature type="region of interest" description="Disordered" evidence="4">
    <location>
        <begin position="641"/>
        <end position="695"/>
    </location>
</feature>
<feature type="region of interest" description="Disordered" evidence="4">
    <location>
        <begin position="1690"/>
        <end position="1709"/>
    </location>
</feature>
<dbReference type="Proteomes" id="UP000183809">
    <property type="component" value="Unassembled WGS sequence"/>
</dbReference>
<dbReference type="FunFam" id="3.40.630.10:FF:000074">
    <property type="entry name" value="Peptide hydrolase"/>
    <property type="match status" value="1"/>
</dbReference>
<feature type="compositionally biased region" description="Polar residues" evidence="4">
    <location>
        <begin position="1357"/>
        <end position="1369"/>
    </location>
</feature>
<dbReference type="Gene3D" id="3.40.630.10">
    <property type="entry name" value="Zn peptidases"/>
    <property type="match status" value="1"/>
</dbReference>
<feature type="compositionally biased region" description="Acidic residues" evidence="4">
    <location>
        <begin position="676"/>
        <end position="685"/>
    </location>
</feature>
<feature type="compositionally biased region" description="Pro residues" evidence="4">
    <location>
        <begin position="1418"/>
        <end position="1432"/>
    </location>
</feature>
<keyword evidence="7" id="KW-1185">Reference proteome</keyword>
<evidence type="ECO:0000259" key="5">
    <source>
        <dbReference type="Pfam" id="PF04389"/>
    </source>
</evidence>
<dbReference type="STRING" id="236234.A0A1J9RAR0"/>
<dbReference type="GO" id="GO:0016603">
    <property type="term" value="F:glutaminyl-peptide cyclotransferase activity"/>
    <property type="evidence" value="ECO:0007669"/>
    <property type="project" value="InterPro"/>
</dbReference>
<protein>
    <recommendedName>
        <fullName evidence="3">Peptide hydrolase</fullName>
        <ecNumber evidence="3">3.4.-.-</ecNumber>
    </recommendedName>
</protein>
<evidence type="ECO:0000256" key="4">
    <source>
        <dbReference type="SAM" id="MobiDB-lite"/>
    </source>
</evidence>
<comment type="similarity">
    <text evidence="3">Belongs to the peptidase M28 family.</text>
</comment>
<dbReference type="InterPro" id="IPR037457">
    <property type="entry name" value="M28_QC"/>
</dbReference>
<dbReference type="RefSeq" id="XP_020125767.1">
    <property type="nucleotide sequence ID" value="XM_020279131.1"/>
</dbReference>
<dbReference type="CDD" id="cd03880">
    <property type="entry name" value="M28_QC_like"/>
    <property type="match status" value="1"/>
</dbReference>
<feature type="compositionally biased region" description="Low complexity" evidence="4">
    <location>
        <begin position="1279"/>
        <end position="1288"/>
    </location>
</feature>
<dbReference type="EC" id="3.4.-.-" evidence="3"/>
<keyword evidence="3" id="KW-0862">Zinc</keyword>
<dbReference type="PANTHER" id="PTHR12283">
    <property type="entry name" value="GLUTAMINYL-PEPTIDE CYCLOTRANSFERASE"/>
    <property type="match status" value="1"/>
</dbReference>
<feature type="region of interest" description="Disordered" evidence="4">
    <location>
        <begin position="1165"/>
        <end position="1187"/>
    </location>
</feature>
<dbReference type="Pfam" id="PF04389">
    <property type="entry name" value="Peptidase_M28"/>
    <property type="match status" value="1"/>
</dbReference>
<feature type="compositionally biased region" description="Low complexity" evidence="4">
    <location>
        <begin position="654"/>
        <end position="666"/>
    </location>
</feature>